<gene>
    <name evidence="1" type="ORF">ACAOBT_LOCUS6107</name>
</gene>
<sequence>MSSLKFCITEVANCWISISMKGETTNYATIKFTEASMICTPF</sequence>
<dbReference type="AlphaFoldDB" id="A0A9P0K797"/>
<comment type="caution">
    <text evidence="1">The sequence shown here is derived from an EMBL/GenBank/DDBJ whole genome shotgun (WGS) entry which is preliminary data.</text>
</comment>
<accession>A0A9P0K797</accession>
<proteinExistence type="predicted"/>
<protein>
    <submittedName>
        <fullName evidence="1">Uncharacterized protein</fullName>
    </submittedName>
</protein>
<evidence type="ECO:0000313" key="2">
    <source>
        <dbReference type="Proteomes" id="UP001152888"/>
    </source>
</evidence>
<organism evidence="1 2">
    <name type="scientific">Acanthoscelides obtectus</name>
    <name type="common">Bean weevil</name>
    <name type="synonym">Bruchus obtectus</name>
    <dbReference type="NCBI Taxonomy" id="200917"/>
    <lineage>
        <taxon>Eukaryota</taxon>
        <taxon>Metazoa</taxon>
        <taxon>Ecdysozoa</taxon>
        <taxon>Arthropoda</taxon>
        <taxon>Hexapoda</taxon>
        <taxon>Insecta</taxon>
        <taxon>Pterygota</taxon>
        <taxon>Neoptera</taxon>
        <taxon>Endopterygota</taxon>
        <taxon>Coleoptera</taxon>
        <taxon>Polyphaga</taxon>
        <taxon>Cucujiformia</taxon>
        <taxon>Chrysomeloidea</taxon>
        <taxon>Chrysomelidae</taxon>
        <taxon>Bruchinae</taxon>
        <taxon>Bruchini</taxon>
        <taxon>Acanthoscelides</taxon>
    </lineage>
</organism>
<keyword evidence="2" id="KW-1185">Reference proteome</keyword>
<evidence type="ECO:0000313" key="1">
    <source>
        <dbReference type="EMBL" id="CAH1964994.1"/>
    </source>
</evidence>
<dbReference type="EMBL" id="CAKOFQ010006721">
    <property type="protein sequence ID" value="CAH1964994.1"/>
    <property type="molecule type" value="Genomic_DNA"/>
</dbReference>
<dbReference type="Proteomes" id="UP001152888">
    <property type="component" value="Unassembled WGS sequence"/>
</dbReference>
<reference evidence="1" key="1">
    <citation type="submission" date="2022-03" db="EMBL/GenBank/DDBJ databases">
        <authorList>
            <person name="Sayadi A."/>
        </authorList>
    </citation>
    <scope>NUCLEOTIDE SEQUENCE</scope>
</reference>
<name>A0A9P0K797_ACAOB</name>